<keyword evidence="2" id="KW-0378">Hydrolase</keyword>
<dbReference type="CDD" id="cd18808">
    <property type="entry name" value="SF1_C_Upf1"/>
    <property type="match status" value="1"/>
</dbReference>
<keyword evidence="3" id="KW-0347">Helicase</keyword>
<dbReference type="GO" id="GO:0016787">
    <property type="term" value="F:hydrolase activity"/>
    <property type="evidence" value="ECO:0007669"/>
    <property type="project" value="UniProtKB-KW"/>
</dbReference>
<evidence type="ECO:0000256" key="2">
    <source>
        <dbReference type="ARBA" id="ARBA00022801"/>
    </source>
</evidence>
<proteinExistence type="predicted"/>
<dbReference type="PANTHER" id="PTHR43788">
    <property type="entry name" value="DNA2/NAM7 HELICASE FAMILY MEMBER"/>
    <property type="match status" value="1"/>
</dbReference>
<gene>
    <name evidence="8" type="ORF">EUA07_16600</name>
</gene>
<feature type="domain" description="DNA2/NAM7 helicase-like C-terminal" evidence="6">
    <location>
        <begin position="942"/>
        <end position="1119"/>
    </location>
</feature>
<dbReference type="InterPro" id="IPR047187">
    <property type="entry name" value="SF1_C_Upf1"/>
</dbReference>
<evidence type="ECO:0000313" key="8">
    <source>
        <dbReference type="EMBL" id="RYB99444.1"/>
    </source>
</evidence>
<dbReference type="OrthoDB" id="3197455at2"/>
<dbReference type="SUPFAM" id="SSF53098">
    <property type="entry name" value="Ribonuclease H-like"/>
    <property type="match status" value="1"/>
</dbReference>
<dbReference type="Pfam" id="PF13087">
    <property type="entry name" value="AAA_12"/>
    <property type="match status" value="1"/>
</dbReference>
<dbReference type="NCBIfam" id="TIGR03491">
    <property type="entry name" value="TM0106 family RecB-like putative nuclease"/>
    <property type="match status" value="1"/>
</dbReference>
<evidence type="ECO:0000256" key="3">
    <source>
        <dbReference type="ARBA" id="ARBA00022806"/>
    </source>
</evidence>
<evidence type="ECO:0000256" key="4">
    <source>
        <dbReference type="ARBA" id="ARBA00022840"/>
    </source>
</evidence>
<dbReference type="InterPro" id="IPR027417">
    <property type="entry name" value="P-loop_NTPase"/>
</dbReference>
<protein>
    <submittedName>
        <fullName evidence="8">TM0106 family RecB-like putative nuclease</fullName>
    </submittedName>
</protein>
<dbReference type="InterPro" id="IPR012337">
    <property type="entry name" value="RNaseH-like_sf"/>
</dbReference>
<feature type="region of interest" description="Disordered" evidence="5">
    <location>
        <begin position="648"/>
        <end position="669"/>
    </location>
</feature>
<name>A0A4Q2S8S8_9ACTN</name>
<dbReference type="SUPFAM" id="SSF52540">
    <property type="entry name" value="P-loop containing nucleoside triphosphate hydrolases"/>
    <property type="match status" value="1"/>
</dbReference>
<dbReference type="Gene3D" id="3.40.50.300">
    <property type="entry name" value="P-loop containing nucleotide triphosphate hydrolases"/>
    <property type="match status" value="2"/>
</dbReference>
<dbReference type="Pfam" id="PF13482">
    <property type="entry name" value="RNase_H_2"/>
    <property type="match status" value="1"/>
</dbReference>
<dbReference type="InterPro" id="IPR041679">
    <property type="entry name" value="DNA2/NAM7-like_C"/>
</dbReference>
<keyword evidence="1" id="KW-0547">Nucleotide-binding</keyword>
<evidence type="ECO:0000313" key="9">
    <source>
        <dbReference type="Proteomes" id="UP000293291"/>
    </source>
</evidence>
<dbReference type="EMBL" id="SDWU01000019">
    <property type="protein sequence ID" value="RYB99444.1"/>
    <property type="molecule type" value="Genomic_DNA"/>
</dbReference>
<reference evidence="8 9" key="1">
    <citation type="submission" date="2019-01" db="EMBL/GenBank/DDBJ databases">
        <title>Novel species of Nocardioides.</title>
        <authorList>
            <person name="Liu Q."/>
            <person name="Xin Y.-H."/>
        </authorList>
    </citation>
    <scope>NUCLEOTIDE SEQUENCE [LARGE SCALE GENOMIC DNA]</scope>
    <source>
        <strain evidence="8 9">CGMCC 4.6875</strain>
    </source>
</reference>
<evidence type="ECO:0000259" key="6">
    <source>
        <dbReference type="Pfam" id="PF13087"/>
    </source>
</evidence>
<dbReference type="InterPro" id="IPR050534">
    <property type="entry name" value="Coronavir_polyprotein_1ab"/>
</dbReference>
<dbReference type="GO" id="GO:0005524">
    <property type="term" value="F:ATP binding"/>
    <property type="evidence" value="ECO:0007669"/>
    <property type="project" value="UniProtKB-KW"/>
</dbReference>
<evidence type="ECO:0000259" key="7">
    <source>
        <dbReference type="Pfam" id="PF13482"/>
    </source>
</evidence>
<dbReference type="AlphaFoldDB" id="A0A4Q2S8S8"/>
<dbReference type="InterPro" id="IPR038720">
    <property type="entry name" value="YprB_RNase_H-like_dom"/>
</dbReference>
<feature type="domain" description="YprB ribonuclease H-like" evidence="7">
    <location>
        <begin position="318"/>
        <end position="508"/>
    </location>
</feature>
<sequence length="1169" mass="127024">MFIVDGALHWSASDLTAAATCEYAVLRTLDHKLGWAAALQTPEDPLMRHIAALGDVHEERLLAEYVASGDVVQMPRVLGSHTAAKLQAARDDTLEALLSDAPVVYQAAFSDGEFFGYADFVERADDGWCVCDAKLARQAKPQALLQLGAYAEQMRTLGLPVSSRVALLLGNGERVEFHLSDVLPVFSERRERLRHLLGAHRAGGQPVEWRADGVLACGGCAECRDAAEKADDLVLVAGLRMDQRRKLRAAGILTMGDLAGAGSGPADLAKATFEKLRSQAAIQWSHRHAGEGAPVVFELLDGAAEALPRLPAPSAGDLFFDFEGDPLYDEGDPSRVGLEYLWGVLGTDDDYMPIWAHDWAEEREAFVTFMELVAKRRADHPDMHIYHYAPYETTALKRLAMRYQTCEKELDDLLRSEVFVDLYATVRASVRVSAPSYSIKKLEPLYMGDELRSDDDDAVSDGGASVVAYHEFRTWRSEDPPAATKRLAALADYNEYDCLSTLRLRDWLLARAEDVGVRHLIVPRTNVVEGEELTVKDPVFLGLMELSGPEVRTERTAPEQACAMLATSLDYFRRENKQFWWEHFERLTHPLDDWAGARDVFVVESAEVVSDWQVPEGKAKNARRVVRLVGEWTPGSKNGLGAKVAYPQPAPPKSHGPERAPYGACDSAEVRPDDADTRVVLLTESRKPEDAFAALPVALLPGSPPHVGKLEDAIKEVGQDVVTAGAPPSSAAMDILARRAPRLRGGRPLPRHEATIANLVEALAGMNDSYVAVQGPPGTGKTYAGSRVIKCLVEQHGWRIGVVAQSHAVVENMLDGIVKAGLDPTLVGKAKVEKADPAWTSLKNVPKFLDEHVAAGCVIGGTAWDFANDNTVPRESLDLLVIDEAGQFSLAPTIAVSVAARRLLLLGDPQQLPQVSQGTHAEPVDTSALGWLLDGHRTLPEDRGYFLAESYRMHPALCGRVSVLSYEGRLRAAAPASQRSLESVPPGLEVVTVPHAGNQTASSEEAAEVVAQVRAHLGARWDDPDDASAPRPLDQCDFVVVAPYNAQVTLIRARLKEAGLGDVRVGTVDKFQGQEAPIAIVSMTASSPGDVPRGMGFLLSRNRVNVAVSRAQWKAIVIRSASLTAYMPSSVDGLLELGAFIGLCGERSSAKDRSCDQADLRSRTVEPWS</sequence>
<dbReference type="InterPro" id="IPR019993">
    <property type="entry name" value="RecB_nuclease_TM0106_put"/>
</dbReference>
<evidence type="ECO:0000256" key="1">
    <source>
        <dbReference type="ARBA" id="ARBA00022741"/>
    </source>
</evidence>
<dbReference type="GO" id="GO:0043139">
    <property type="term" value="F:5'-3' DNA helicase activity"/>
    <property type="evidence" value="ECO:0007669"/>
    <property type="project" value="TreeGrafter"/>
</dbReference>
<dbReference type="Proteomes" id="UP000293291">
    <property type="component" value="Unassembled WGS sequence"/>
</dbReference>
<keyword evidence="4" id="KW-0067">ATP-binding</keyword>
<dbReference type="PANTHER" id="PTHR43788:SF8">
    <property type="entry name" value="DNA-BINDING PROTEIN SMUBP-2"/>
    <property type="match status" value="1"/>
</dbReference>
<keyword evidence="9" id="KW-1185">Reference proteome</keyword>
<evidence type="ECO:0000256" key="5">
    <source>
        <dbReference type="SAM" id="MobiDB-lite"/>
    </source>
</evidence>
<dbReference type="CDD" id="cd17934">
    <property type="entry name" value="DEXXQc_Upf1-like"/>
    <property type="match status" value="1"/>
</dbReference>
<dbReference type="Pfam" id="PF13604">
    <property type="entry name" value="AAA_30"/>
    <property type="match status" value="1"/>
</dbReference>
<dbReference type="RefSeq" id="WP_129456292.1">
    <property type="nucleotide sequence ID" value="NZ_JACXYX010000018.1"/>
</dbReference>
<organism evidence="8 9">
    <name type="scientific">Nocardioides ganghwensis</name>
    <dbReference type="NCBI Taxonomy" id="252230"/>
    <lineage>
        <taxon>Bacteria</taxon>
        <taxon>Bacillati</taxon>
        <taxon>Actinomycetota</taxon>
        <taxon>Actinomycetes</taxon>
        <taxon>Propionibacteriales</taxon>
        <taxon>Nocardioidaceae</taxon>
        <taxon>Nocardioides</taxon>
    </lineage>
</organism>
<accession>A0A4Q2S8S8</accession>
<comment type="caution">
    <text evidence="8">The sequence shown here is derived from an EMBL/GenBank/DDBJ whole genome shotgun (WGS) entry which is preliminary data.</text>
</comment>